<dbReference type="PROSITE" id="PS51669">
    <property type="entry name" value="4FE4S_MOW_BIS_MGD"/>
    <property type="match status" value="1"/>
</dbReference>
<dbReference type="SMART" id="SM00926">
    <property type="entry name" value="Molybdop_Fe4S4"/>
    <property type="match status" value="1"/>
</dbReference>
<dbReference type="SUPFAM" id="SSF50692">
    <property type="entry name" value="ADC-like"/>
    <property type="match status" value="1"/>
</dbReference>
<sequence>MKSHGCPLDCFGCCKLNVYVEDNKVVKIEGDKNHPYTKGIVCEKAKNHLKRLNARDRLYSPMKKQNGKWVNITFEEAINIISDKLRYYREKYSSNSVIHYGSSGTGTILKGIEDIFFNFYGGITKIENEICWSAGNKAQKYDFGDNKSNSIEDILNAKNIILWSKNPANSHIQLLPFLKKARQNGAKIIVIDPISTDSTNFCDIHIKINPASDAAMAMAMTKVIIEENLQDAEFIKKNVVGFREYKAYLDTLSMEYLSRECGVNIDTIKEISHIYAEEKYSTICMGYGLQRYKNGGNSVRSIDALAAITGSVGKKGGGVNYSNKVYPKVLNLDPYGSYKYALKDRNWNFHKLLKCSKDIKAIFVSKANPLNQWPDLNNFIKAFENIEFKVCIDMFMTDTAKHCDLIIPCTNTLESEDLLYSSMSNPYIIYNEKCIEPKHKLMDEYYFFMELAKKMGMKEYPYVSKREYLTQVIKPLEKKGITLEKIKNGYVTIQENSIAWSDLKFKTPSKKIEIYSKEAEKDGLSPIPVYVNDEKSDKLRLLTTHPKKSLMSQSFKDVDTMAAANISKNTAEKQDIHNGDIVKLKSSRGEIRVKINITDKVSDNLVHMNVGWWEKSSNPNFLTENQIADMGKQAAYYDTFVEIKK</sequence>
<dbReference type="Pfam" id="PF01568">
    <property type="entry name" value="Molydop_binding"/>
    <property type="match status" value="1"/>
</dbReference>
<evidence type="ECO:0000313" key="7">
    <source>
        <dbReference type="EMBL" id="OBR92708.1"/>
    </source>
</evidence>
<keyword evidence="2" id="KW-0479">Metal-binding</keyword>
<dbReference type="Pfam" id="PF04879">
    <property type="entry name" value="Molybdop_Fe4S4"/>
    <property type="match status" value="1"/>
</dbReference>
<dbReference type="Pfam" id="PF00384">
    <property type="entry name" value="Molybdopterin"/>
    <property type="match status" value="1"/>
</dbReference>
<accession>A0A170NEB4</accession>
<dbReference type="EC" id="1.8.99.-" evidence="6 7"/>
<evidence type="ECO:0000313" key="9">
    <source>
        <dbReference type="Proteomes" id="UP000093694"/>
    </source>
</evidence>
<dbReference type="CDD" id="cd02775">
    <property type="entry name" value="MopB_CT"/>
    <property type="match status" value="1"/>
</dbReference>
<dbReference type="InterPro" id="IPR006656">
    <property type="entry name" value="Mopterin_OxRdtase"/>
</dbReference>
<dbReference type="SUPFAM" id="SSF53706">
    <property type="entry name" value="Formate dehydrogenase/DMSO reductase, domains 1-3"/>
    <property type="match status" value="1"/>
</dbReference>
<dbReference type="Gene3D" id="2.20.25.90">
    <property type="entry name" value="ADC-like domains"/>
    <property type="match status" value="1"/>
</dbReference>
<dbReference type="Gene3D" id="3.40.228.10">
    <property type="entry name" value="Dimethylsulfoxide Reductase, domain 2"/>
    <property type="match status" value="1"/>
</dbReference>
<evidence type="ECO:0000259" key="5">
    <source>
        <dbReference type="PROSITE" id="PS51669"/>
    </source>
</evidence>
<keyword evidence="3" id="KW-0408">Iron</keyword>
<dbReference type="Gene3D" id="3.30.2070.10">
    <property type="entry name" value="Formate dehydrogenase/DMSO reductase"/>
    <property type="match status" value="1"/>
</dbReference>
<gene>
    <name evidence="6" type="primary">ynfE</name>
    <name evidence="7" type="ORF">CLCOS_27700</name>
    <name evidence="6" type="ORF">WX73_03249</name>
</gene>
<dbReference type="EMBL" id="LITQ01000051">
    <property type="protein sequence ID" value="OAA85247.1"/>
    <property type="molecule type" value="Genomic_DNA"/>
</dbReference>
<evidence type="ECO:0000313" key="6">
    <source>
        <dbReference type="EMBL" id="OAA85247.1"/>
    </source>
</evidence>
<dbReference type="GO" id="GO:0051536">
    <property type="term" value="F:iron-sulfur cluster binding"/>
    <property type="evidence" value="ECO:0007669"/>
    <property type="project" value="UniProtKB-KW"/>
</dbReference>
<proteinExistence type="inferred from homology"/>
<dbReference type="Proteomes" id="UP000093694">
    <property type="component" value="Unassembled WGS sequence"/>
</dbReference>
<dbReference type="InterPro" id="IPR009010">
    <property type="entry name" value="Asp_de-COase-like_dom_sf"/>
</dbReference>
<keyword evidence="9" id="KW-1185">Reference proteome</keyword>
<evidence type="ECO:0000313" key="8">
    <source>
        <dbReference type="Proteomes" id="UP000077384"/>
    </source>
</evidence>
<dbReference type="PANTHER" id="PTHR43742:SF6">
    <property type="entry name" value="OXIDOREDUCTASE YYAE-RELATED"/>
    <property type="match status" value="1"/>
</dbReference>
<dbReference type="InterPro" id="IPR050612">
    <property type="entry name" value="Prok_Mopterin_Oxidored"/>
</dbReference>
<evidence type="ECO:0000256" key="4">
    <source>
        <dbReference type="ARBA" id="ARBA00023014"/>
    </source>
</evidence>
<dbReference type="Gene3D" id="2.40.40.20">
    <property type="match status" value="1"/>
</dbReference>
<dbReference type="RefSeq" id="WP_063602560.1">
    <property type="nucleotide sequence ID" value="NZ_LITQ01000051.1"/>
</dbReference>
<comment type="similarity">
    <text evidence="1">Belongs to the prokaryotic molybdopterin-containing oxidoreductase family.</text>
</comment>
<name>A0A170NEB4_9CLOT</name>
<dbReference type="EMBL" id="LROR01000055">
    <property type="protein sequence ID" value="OBR92708.1"/>
    <property type="molecule type" value="Genomic_DNA"/>
</dbReference>
<feature type="domain" description="4Fe-4S Mo/W bis-MGD-type" evidence="5">
    <location>
        <begin position="1"/>
        <end position="56"/>
    </location>
</feature>
<dbReference type="Proteomes" id="UP000077384">
    <property type="component" value="Unassembled WGS sequence"/>
</dbReference>
<comment type="caution">
    <text evidence="6">The sequence shown here is derived from an EMBL/GenBank/DDBJ whole genome shotgun (WGS) entry which is preliminary data.</text>
</comment>
<dbReference type="GO" id="GO:0016491">
    <property type="term" value="F:oxidoreductase activity"/>
    <property type="evidence" value="ECO:0007669"/>
    <property type="project" value="UniProtKB-KW"/>
</dbReference>
<evidence type="ECO:0000256" key="2">
    <source>
        <dbReference type="ARBA" id="ARBA00022723"/>
    </source>
</evidence>
<reference evidence="7 9" key="2">
    <citation type="journal article" date="2016" name="Front. Microbiol.">
        <title>Industrial Acetogenic Biocatalysts: A Comparative Metabolic and Genomic Analysis.</title>
        <authorList>
            <person name="Bengelsdorf F."/>
            <person name="Poehlein A."/>
            <person name="Sonja S."/>
            <person name="Erz C."/>
            <person name="Hummel T."/>
            <person name="Hoffmeister S."/>
            <person name="Daniel R."/>
            <person name="Durre P."/>
        </authorList>
    </citation>
    <scope>NUCLEOTIDE SEQUENCE [LARGE SCALE GENOMIC DNA]</scope>
    <source>
        <strain evidence="7 9">PTA-10522</strain>
    </source>
</reference>
<organism evidence="6 8">
    <name type="scientific">Clostridium coskatii</name>
    <dbReference type="NCBI Taxonomy" id="1705578"/>
    <lineage>
        <taxon>Bacteria</taxon>
        <taxon>Bacillati</taxon>
        <taxon>Bacillota</taxon>
        <taxon>Clostridia</taxon>
        <taxon>Eubacteriales</taxon>
        <taxon>Clostridiaceae</taxon>
        <taxon>Clostridium</taxon>
    </lineage>
</organism>
<dbReference type="InterPro" id="IPR006963">
    <property type="entry name" value="Mopterin_OxRdtase_4Fe-4S_dom"/>
</dbReference>
<evidence type="ECO:0000256" key="3">
    <source>
        <dbReference type="ARBA" id="ARBA00023004"/>
    </source>
</evidence>
<evidence type="ECO:0000256" key="1">
    <source>
        <dbReference type="ARBA" id="ARBA00010312"/>
    </source>
</evidence>
<dbReference type="CDD" id="cd02766">
    <property type="entry name" value="MopB_3"/>
    <property type="match status" value="1"/>
</dbReference>
<dbReference type="PATRIC" id="fig|1705578.3.peg.3315"/>
<reference evidence="6 8" key="1">
    <citation type="journal article" date="2015" name="Biotechnol. Bioeng.">
        <title>Genome sequence and phenotypic characterization of Caulobacter segnis.</title>
        <authorList>
            <person name="Patel S."/>
            <person name="Fletcher B."/>
            <person name="Scott D.C."/>
            <person name="Ely B."/>
        </authorList>
    </citation>
    <scope>NUCLEOTIDE SEQUENCE [LARGE SCALE GENOMIC DNA]</scope>
    <source>
        <strain evidence="6 8">PS02</strain>
    </source>
</reference>
<protein>
    <submittedName>
        <fullName evidence="6 7">Dimethyl sulfoxide reductase chain YnfE</fullName>
        <ecNumber evidence="6 7">1.8.99.-</ecNumber>
    </submittedName>
</protein>
<dbReference type="PANTHER" id="PTHR43742">
    <property type="entry name" value="TRIMETHYLAMINE-N-OXIDE REDUCTASE"/>
    <property type="match status" value="1"/>
</dbReference>
<dbReference type="AlphaFoldDB" id="A0A170NEB4"/>
<dbReference type="Gene3D" id="3.40.50.740">
    <property type="match status" value="1"/>
</dbReference>
<dbReference type="GO" id="GO:0043546">
    <property type="term" value="F:molybdopterin cofactor binding"/>
    <property type="evidence" value="ECO:0007669"/>
    <property type="project" value="InterPro"/>
</dbReference>
<dbReference type="InterPro" id="IPR006657">
    <property type="entry name" value="MoPterin_dinucl-bd_dom"/>
</dbReference>
<keyword evidence="6" id="KW-0560">Oxidoreductase</keyword>
<dbReference type="GO" id="GO:0046872">
    <property type="term" value="F:metal ion binding"/>
    <property type="evidence" value="ECO:0007669"/>
    <property type="project" value="UniProtKB-KW"/>
</dbReference>
<keyword evidence="4" id="KW-0411">Iron-sulfur</keyword>